<dbReference type="Pfam" id="PF01370">
    <property type="entry name" value="Epimerase"/>
    <property type="match status" value="1"/>
</dbReference>
<keyword evidence="4" id="KW-1185">Reference proteome</keyword>
<protein>
    <recommendedName>
        <fullName evidence="2">NAD-dependent epimerase/dehydratase domain-containing protein</fullName>
    </recommendedName>
</protein>
<dbReference type="SUPFAM" id="SSF51735">
    <property type="entry name" value="NAD(P)-binding Rossmann-fold domains"/>
    <property type="match status" value="1"/>
</dbReference>
<evidence type="ECO:0000259" key="2">
    <source>
        <dbReference type="Pfam" id="PF01370"/>
    </source>
</evidence>
<gene>
    <name evidence="3" type="ORF">BC343_07650</name>
</gene>
<dbReference type="InterPro" id="IPR036291">
    <property type="entry name" value="NAD(P)-bd_dom_sf"/>
</dbReference>
<dbReference type="InterPro" id="IPR001509">
    <property type="entry name" value="Epimerase_deHydtase"/>
</dbReference>
<dbReference type="OrthoDB" id="9801056at2"/>
<evidence type="ECO:0000313" key="3">
    <source>
        <dbReference type="EMBL" id="OOQ58533.1"/>
    </source>
</evidence>
<accession>A0A1S9PC29</accession>
<dbReference type="EMBL" id="MBTF01000023">
    <property type="protein sequence ID" value="OOQ58533.1"/>
    <property type="molecule type" value="Genomic_DNA"/>
</dbReference>
<organism evidence="3 4">
    <name type="scientific">Mucilaginibacter pedocola</name>
    <dbReference type="NCBI Taxonomy" id="1792845"/>
    <lineage>
        <taxon>Bacteria</taxon>
        <taxon>Pseudomonadati</taxon>
        <taxon>Bacteroidota</taxon>
        <taxon>Sphingobacteriia</taxon>
        <taxon>Sphingobacteriales</taxon>
        <taxon>Sphingobacteriaceae</taxon>
        <taxon>Mucilaginibacter</taxon>
    </lineage>
</organism>
<dbReference type="RefSeq" id="WP_078349231.1">
    <property type="nucleotide sequence ID" value="NZ_MBTF01000023.1"/>
</dbReference>
<dbReference type="Gene3D" id="3.40.50.720">
    <property type="entry name" value="NAD(P)-binding Rossmann-like Domain"/>
    <property type="match status" value="1"/>
</dbReference>
<dbReference type="STRING" id="1792845.BC343_07650"/>
<dbReference type="Proteomes" id="UP000189739">
    <property type="component" value="Unassembled WGS sequence"/>
</dbReference>
<feature type="domain" description="NAD-dependent epimerase/dehydratase" evidence="2">
    <location>
        <begin position="3"/>
        <end position="165"/>
    </location>
</feature>
<dbReference type="AlphaFoldDB" id="A0A1S9PC29"/>
<comment type="similarity">
    <text evidence="1">Belongs to the NAD(P)-dependent epimerase/dehydratase family.</text>
</comment>
<name>A0A1S9PC29_9SPHI</name>
<evidence type="ECO:0000256" key="1">
    <source>
        <dbReference type="ARBA" id="ARBA00007637"/>
    </source>
</evidence>
<sequence>MKVLVTGASGKLGSVTVQHLRAYGHQVTGADVIASAQANTLLDIRDRDAVESALANEYDAVIHTAAYHGRHMDLQYSREAFIHTNILGTLNLLNACVKYGVKKFLYTSTTSIYGEALVDAEKAVWVDELLPIQPRDIYDITKQTTEQLCRDFFYKEGLQTSVYRVGRFLPEEDNLQANHRLYRGLDERDGAEALRLALGREFKDFEIFNISSGSPFGRGDVFALKHNPAEVILKYYPEAAAIYAGNGWVFPQSIDRVYVCDKAKKHLGYMPKFTFEYLLNRAFVRS</sequence>
<dbReference type="CDD" id="cd08946">
    <property type="entry name" value="SDR_e"/>
    <property type="match status" value="1"/>
</dbReference>
<dbReference type="PANTHER" id="PTHR43000">
    <property type="entry name" value="DTDP-D-GLUCOSE 4,6-DEHYDRATASE-RELATED"/>
    <property type="match status" value="1"/>
</dbReference>
<evidence type="ECO:0000313" key="4">
    <source>
        <dbReference type="Proteomes" id="UP000189739"/>
    </source>
</evidence>
<comment type="caution">
    <text evidence="3">The sequence shown here is derived from an EMBL/GenBank/DDBJ whole genome shotgun (WGS) entry which is preliminary data.</text>
</comment>
<reference evidence="3 4" key="1">
    <citation type="submission" date="2016-07" db="EMBL/GenBank/DDBJ databases">
        <title>Genomic analysis of zinc-resistant bacterium Mucilaginibacter pedocola TBZ30.</title>
        <authorList>
            <person name="Huang J."/>
            <person name="Tang J."/>
        </authorList>
    </citation>
    <scope>NUCLEOTIDE SEQUENCE [LARGE SCALE GENOMIC DNA]</scope>
    <source>
        <strain evidence="3 4">TBZ30</strain>
    </source>
</reference>
<proteinExistence type="inferred from homology"/>